<evidence type="ECO:0000313" key="2">
    <source>
        <dbReference type="Proteomes" id="UP001367508"/>
    </source>
</evidence>
<dbReference type="AlphaFoldDB" id="A0AAN9KB34"/>
<name>A0AAN9KB34_CANGL</name>
<dbReference type="EMBL" id="JAYMYQ010000009">
    <property type="protein sequence ID" value="KAK7314217.1"/>
    <property type="molecule type" value="Genomic_DNA"/>
</dbReference>
<comment type="caution">
    <text evidence="1">The sequence shown here is derived from an EMBL/GenBank/DDBJ whole genome shotgun (WGS) entry which is preliminary data.</text>
</comment>
<protein>
    <submittedName>
        <fullName evidence="1">Uncharacterized protein</fullName>
    </submittedName>
</protein>
<evidence type="ECO:0000313" key="1">
    <source>
        <dbReference type="EMBL" id="KAK7314217.1"/>
    </source>
</evidence>
<sequence>MASCPYEPESAWLAQFGPLSWPKDSASRIHFPHFEVRVNLITAFGFTKLSSKTVIGQGANIVDDSWSSASPMSTCTKLAANAPTYCSP</sequence>
<gene>
    <name evidence="1" type="ORF">VNO77_39430</name>
</gene>
<keyword evidence="2" id="KW-1185">Reference proteome</keyword>
<reference evidence="1 2" key="1">
    <citation type="submission" date="2024-01" db="EMBL/GenBank/DDBJ databases">
        <title>The genomes of 5 underutilized Papilionoideae crops provide insights into root nodulation and disease resistanc.</title>
        <authorList>
            <person name="Jiang F."/>
        </authorList>
    </citation>
    <scope>NUCLEOTIDE SEQUENCE [LARGE SCALE GENOMIC DNA]</scope>
    <source>
        <strain evidence="1">LVBAO_FW01</strain>
        <tissue evidence="1">Leaves</tissue>
    </source>
</reference>
<proteinExistence type="predicted"/>
<organism evidence="1 2">
    <name type="scientific">Canavalia gladiata</name>
    <name type="common">Sword bean</name>
    <name type="synonym">Dolichos gladiatus</name>
    <dbReference type="NCBI Taxonomy" id="3824"/>
    <lineage>
        <taxon>Eukaryota</taxon>
        <taxon>Viridiplantae</taxon>
        <taxon>Streptophyta</taxon>
        <taxon>Embryophyta</taxon>
        <taxon>Tracheophyta</taxon>
        <taxon>Spermatophyta</taxon>
        <taxon>Magnoliopsida</taxon>
        <taxon>eudicotyledons</taxon>
        <taxon>Gunneridae</taxon>
        <taxon>Pentapetalae</taxon>
        <taxon>rosids</taxon>
        <taxon>fabids</taxon>
        <taxon>Fabales</taxon>
        <taxon>Fabaceae</taxon>
        <taxon>Papilionoideae</taxon>
        <taxon>50 kb inversion clade</taxon>
        <taxon>NPAAA clade</taxon>
        <taxon>indigoferoid/millettioid clade</taxon>
        <taxon>Phaseoleae</taxon>
        <taxon>Canavalia</taxon>
    </lineage>
</organism>
<dbReference type="Proteomes" id="UP001367508">
    <property type="component" value="Unassembled WGS sequence"/>
</dbReference>
<accession>A0AAN9KB34</accession>